<keyword evidence="3" id="KW-1185">Reference proteome</keyword>
<evidence type="ECO:0000313" key="3">
    <source>
        <dbReference type="Proteomes" id="UP001596915"/>
    </source>
</evidence>
<comment type="caution">
    <text evidence="2">The sequence shown here is derived from an EMBL/GenBank/DDBJ whole genome shotgun (WGS) entry which is preliminary data.</text>
</comment>
<name>A0ABW2WNF5_9ACTN</name>
<dbReference type="EMBL" id="JBHTGL010000008">
    <property type="protein sequence ID" value="MFD0622944.1"/>
    <property type="molecule type" value="Genomic_DNA"/>
</dbReference>
<dbReference type="SUPFAM" id="SSF51735">
    <property type="entry name" value="NAD(P)-binding Rossmann-fold domains"/>
    <property type="match status" value="1"/>
</dbReference>
<dbReference type="InterPro" id="IPR036291">
    <property type="entry name" value="NAD(P)-bd_dom_sf"/>
</dbReference>
<protein>
    <submittedName>
        <fullName evidence="2">Uncharacterized protein</fullName>
    </submittedName>
</protein>
<dbReference type="Gene3D" id="3.40.50.720">
    <property type="entry name" value="NAD(P)-binding Rossmann-like Domain"/>
    <property type="match status" value="1"/>
</dbReference>
<evidence type="ECO:0000256" key="1">
    <source>
        <dbReference type="SAM" id="MobiDB-lite"/>
    </source>
</evidence>
<sequence>MARPGAVTLAVFGTGEQARLQAIWLAKLRPVSAVLVHGRNPHKAAALCATSKRTACLPGRLRHNRRSPPTPAHRRRHRVSHQAGGASRWWTAGKSAE</sequence>
<feature type="region of interest" description="Disordered" evidence="1">
    <location>
        <begin position="58"/>
        <end position="97"/>
    </location>
</feature>
<gene>
    <name evidence="2" type="ORF">ACFQ2K_09060</name>
</gene>
<reference evidence="3" key="1">
    <citation type="journal article" date="2019" name="Int. J. Syst. Evol. Microbiol.">
        <title>The Global Catalogue of Microorganisms (GCM) 10K type strain sequencing project: providing services to taxonomists for standard genome sequencing and annotation.</title>
        <authorList>
            <consortium name="The Broad Institute Genomics Platform"/>
            <consortium name="The Broad Institute Genome Sequencing Center for Infectious Disease"/>
            <person name="Wu L."/>
            <person name="Ma J."/>
        </authorList>
    </citation>
    <scope>NUCLEOTIDE SEQUENCE [LARGE SCALE GENOMIC DNA]</scope>
    <source>
        <strain evidence="3">JCM 12607</strain>
    </source>
</reference>
<accession>A0ABW2WNF5</accession>
<evidence type="ECO:0000313" key="2">
    <source>
        <dbReference type="EMBL" id="MFD0622944.1"/>
    </source>
</evidence>
<organism evidence="2 3">
    <name type="scientific">Streptomyces sanglieri</name>
    <dbReference type="NCBI Taxonomy" id="193460"/>
    <lineage>
        <taxon>Bacteria</taxon>
        <taxon>Bacillati</taxon>
        <taxon>Actinomycetota</taxon>
        <taxon>Actinomycetes</taxon>
        <taxon>Kitasatosporales</taxon>
        <taxon>Streptomycetaceae</taxon>
        <taxon>Streptomyces</taxon>
    </lineage>
</organism>
<feature type="compositionally biased region" description="Basic residues" evidence="1">
    <location>
        <begin position="60"/>
        <end position="80"/>
    </location>
</feature>
<proteinExistence type="predicted"/>
<dbReference type="Proteomes" id="UP001596915">
    <property type="component" value="Unassembled WGS sequence"/>
</dbReference>